<comment type="similarity">
    <text evidence="1">Belongs to the CorA metal ion transporter (MIT) (TC 1.A.35.5) family.</text>
</comment>
<dbReference type="EMBL" id="JASCZI010151963">
    <property type="protein sequence ID" value="MED6175014.1"/>
    <property type="molecule type" value="Genomic_DNA"/>
</dbReference>
<evidence type="ECO:0000313" key="3">
    <source>
        <dbReference type="EMBL" id="MED6175014.1"/>
    </source>
</evidence>
<dbReference type="InterPro" id="IPR039204">
    <property type="entry name" value="MRS2-like"/>
</dbReference>
<feature type="compositionally biased region" description="Basic and acidic residues" evidence="2">
    <location>
        <begin position="147"/>
        <end position="157"/>
    </location>
</feature>
<evidence type="ECO:0000256" key="1">
    <source>
        <dbReference type="ARBA" id="ARBA00007535"/>
    </source>
</evidence>
<comment type="caution">
    <text evidence="3">The sequence shown here is derived from an EMBL/GenBank/DDBJ whole genome shotgun (WGS) entry which is preliminary data.</text>
</comment>
<organism evidence="3 4">
    <name type="scientific">Stylosanthes scabra</name>
    <dbReference type="NCBI Taxonomy" id="79078"/>
    <lineage>
        <taxon>Eukaryota</taxon>
        <taxon>Viridiplantae</taxon>
        <taxon>Streptophyta</taxon>
        <taxon>Embryophyta</taxon>
        <taxon>Tracheophyta</taxon>
        <taxon>Spermatophyta</taxon>
        <taxon>Magnoliopsida</taxon>
        <taxon>eudicotyledons</taxon>
        <taxon>Gunneridae</taxon>
        <taxon>Pentapetalae</taxon>
        <taxon>rosids</taxon>
        <taxon>fabids</taxon>
        <taxon>Fabales</taxon>
        <taxon>Fabaceae</taxon>
        <taxon>Papilionoideae</taxon>
        <taxon>50 kb inversion clade</taxon>
        <taxon>dalbergioids sensu lato</taxon>
        <taxon>Dalbergieae</taxon>
        <taxon>Pterocarpus clade</taxon>
        <taxon>Stylosanthes</taxon>
    </lineage>
</organism>
<name>A0ABU6VPE0_9FABA</name>
<feature type="compositionally biased region" description="Basic and acidic residues" evidence="2">
    <location>
        <begin position="118"/>
        <end position="137"/>
    </location>
</feature>
<gene>
    <name evidence="3" type="ORF">PIB30_074531</name>
</gene>
<proteinExistence type="inferred from homology"/>
<dbReference type="Gene3D" id="1.20.58.340">
    <property type="entry name" value="Magnesium transport protein CorA, transmembrane region"/>
    <property type="match status" value="1"/>
</dbReference>
<dbReference type="PANTHER" id="PTHR13890">
    <property type="entry name" value="RNA SPLICING PROTEIN MRS2, MITOCHONDRIAL"/>
    <property type="match status" value="1"/>
</dbReference>
<keyword evidence="4" id="KW-1185">Reference proteome</keyword>
<dbReference type="PANTHER" id="PTHR13890:SF35">
    <property type="entry name" value="MAGNESIUM TRANSPORTER MRS2-3"/>
    <property type="match status" value="1"/>
</dbReference>
<accession>A0ABU6VPE0</accession>
<sequence>MMVWVKGREGRRKTDGVVWDGGEEMVRNGKRKREKKKELTMISVPPFTPVHKFCLVFAIRTLRPPRQNQSLHRLISTTVASRPRLRLHRVHRVFVFVEELHFRILRHQGVAAAAAASDDSKPGKVYESEEAQSRESKDEDEDLNPDLEVKDQSKQNDIENEDGMKILPFEFVALEACLEAACSVLENEAKTLEHEAYPALDKLTSKISTLTLHI</sequence>
<evidence type="ECO:0000256" key="2">
    <source>
        <dbReference type="SAM" id="MobiDB-lite"/>
    </source>
</evidence>
<feature type="region of interest" description="Disordered" evidence="2">
    <location>
        <begin position="116"/>
        <end position="158"/>
    </location>
</feature>
<dbReference type="Proteomes" id="UP001341840">
    <property type="component" value="Unassembled WGS sequence"/>
</dbReference>
<evidence type="ECO:0000313" key="4">
    <source>
        <dbReference type="Proteomes" id="UP001341840"/>
    </source>
</evidence>
<protein>
    <submittedName>
        <fullName evidence="3">Uncharacterized protein</fullName>
    </submittedName>
</protein>
<reference evidence="3 4" key="1">
    <citation type="journal article" date="2023" name="Plants (Basel)">
        <title>Bridging the Gap: Combining Genomics and Transcriptomics Approaches to Understand Stylosanthes scabra, an Orphan Legume from the Brazilian Caatinga.</title>
        <authorList>
            <person name="Ferreira-Neto J.R.C."/>
            <person name="da Silva M.D."/>
            <person name="Binneck E."/>
            <person name="de Melo N.F."/>
            <person name="da Silva R.H."/>
            <person name="de Melo A.L.T.M."/>
            <person name="Pandolfi V."/>
            <person name="Bustamante F.O."/>
            <person name="Brasileiro-Vidal A.C."/>
            <person name="Benko-Iseppon A.M."/>
        </authorList>
    </citation>
    <scope>NUCLEOTIDE SEQUENCE [LARGE SCALE GENOMIC DNA]</scope>
    <source>
        <tissue evidence="3">Leaves</tissue>
    </source>
</reference>